<feature type="domain" description="Outer membrane protein assembly factor BamE" evidence="6">
    <location>
        <begin position="34"/>
        <end position="103"/>
    </location>
</feature>
<dbReference type="PANTHER" id="PTHR37482">
    <property type="entry name" value="OUTER MEMBRANE PROTEIN ASSEMBLY FACTOR BAME"/>
    <property type="match status" value="1"/>
</dbReference>
<protein>
    <recommendedName>
        <fullName evidence="4">Outer membrane protein assembly factor BamE</fullName>
    </recommendedName>
</protein>
<comment type="function">
    <text evidence="4">Part of the outer membrane protein assembly complex, which is involved in assembly and insertion of beta-barrel proteins into the outer membrane.</text>
</comment>
<comment type="caution">
    <text evidence="7">The sequence shown here is derived from an EMBL/GenBank/DDBJ whole genome shotgun (WGS) entry which is preliminary data.</text>
</comment>
<dbReference type="PROSITE" id="PS51257">
    <property type="entry name" value="PROKAR_LIPOPROTEIN"/>
    <property type="match status" value="1"/>
</dbReference>
<organism evidence="7 8">
    <name type="scientific">Jeongeupia chitinilytica</name>
    <dbReference type="NCBI Taxonomy" id="1041641"/>
    <lineage>
        <taxon>Bacteria</taxon>
        <taxon>Pseudomonadati</taxon>
        <taxon>Pseudomonadota</taxon>
        <taxon>Betaproteobacteria</taxon>
        <taxon>Neisseriales</taxon>
        <taxon>Chitinibacteraceae</taxon>
        <taxon>Jeongeupia</taxon>
    </lineage>
</organism>
<name>A0ABQ3H4N8_9NEIS</name>
<evidence type="ECO:0000256" key="5">
    <source>
        <dbReference type="SAM" id="MobiDB-lite"/>
    </source>
</evidence>
<proteinExistence type="inferred from homology"/>
<dbReference type="InterPro" id="IPR026592">
    <property type="entry name" value="BamE"/>
</dbReference>
<keyword evidence="4" id="KW-0564">Palmitate</keyword>
<dbReference type="EMBL" id="BMYO01000010">
    <property type="protein sequence ID" value="GHD68357.1"/>
    <property type="molecule type" value="Genomic_DNA"/>
</dbReference>
<dbReference type="HAMAP" id="MF_00925">
    <property type="entry name" value="OM_assembly_BamE"/>
    <property type="match status" value="1"/>
</dbReference>
<dbReference type="Pfam" id="PF04355">
    <property type="entry name" value="BamE"/>
    <property type="match status" value="1"/>
</dbReference>
<evidence type="ECO:0000256" key="2">
    <source>
        <dbReference type="ARBA" id="ARBA00023136"/>
    </source>
</evidence>
<evidence type="ECO:0000259" key="6">
    <source>
        <dbReference type="Pfam" id="PF04355"/>
    </source>
</evidence>
<dbReference type="InterPro" id="IPR007450">
    <property type="entry name" value="BamE_dom"/>
</dbReference>
<keyword evidence="2 4" id="KW-0472">Membrane</keyword>
<feature type="region of interest" description="Disordered" evidence="5">
    <location>
        <begin position="111"/>
        <end position="152"/>
    </location>
</feature>
<evidence type="ECO:0000313" key="7">
    <source>
        <dbReference type="EMBL" id="GHD68357.1"/>
    </source>
</evidence>
<gene>
    <name evidence="4 7" type="primary">bamE</name>
    <name evidence="7" type="ORF">GCM10007350_33420</name>
</gene>
<dbReference type="Proteomes" id="UP000604737">
    <property type="component" value="Unassembled WGS sequence"/>
</dbReference>
<evidence type="ECO:0000313" key="8">
    <source>
        <dbReference type="Proteomes" id="UP000604737"/>
    </source>
</evidence>
<comment type="subunit">
    <text evidence="4">Part of the Bam complex.</text>
</comment>
<keyword evidence="4" id="KW-0449">Lipoprotein</keyword>
<keyword evidence="1 4" id="KW-0732">Signal</keyword>
<evidence type="ECO:0000256" key="1">
    <source>
        <dbReference type="ARBA" id="ARBA00022729"/>
    </source>
</evidence>
<reference evidence="8" key="1">
    <citation type="journal article" date="2019" name="Int. J. Syst. Evol. Microbiol.">
        <title>The Global Catalogue of Microorganisms (GCM) 10K type strain sequencing project: providing services to taxonomists for standard genome sequencing and annotation.</title>
        <authorList>
            <consortium name="The Broad Institute Genomics Platform"/>
            <consortium name="The Broad Institute Genome Sequencing Center for Infectious Disease"/>
            <person name="Wu L."/>
            <person name="Ma J."/>
        </authorList>
    </citation>
    <scope>NUCLEOTIDE SEQUENCE [LARGE SCALE GENOMIC DNA]</scope>
    <source>
        <strain evidence="8">KCTC 23701</strain>
    </source>
</reference>
<comment type="subcellular location">
    <subcellularLocation>
        <location evidence="4">Cell outer membrane</location>
        <topology evidence="4">Lipid-anchor</topology>
    </subcellularLocation>
</comment>
<comment type="similarity">
    <text evidence="4">Belongs to the BamE family.</text>
</comment>
<evidence type="ECO:0000256" key="4">
    <source>
        <dbReference type="HAMAP-Rule" id="MF_00925"/>
    </source>
</evidence>
<dbReference type="RefSeq" id="WP_189462070.1">
    <property type="nucleotide sequence ID" value="NZ_BMYO01000010.1"/>
</dbReference>
<dbReference type="PANTHER" id="PTHR37482:SF1">
    <property type="entry name" value="OUTER MEMBRANE PROTEIN ASSEMBLY FACTOR BAME"/>
    <property type="match status" value="1"/>
</dbReference>
<accession>A0ABQ3H4N8</accession>
<evidence type="ECO:0000256" key="3">
    <source>
        <dbReference type="ARBA" id="ARBA00023237"/>
    </source>
</evidence>
<dbReference type="InterPro" id="IPR037873">
    <property type="entry name" value="BamE-like"/>
</dbReference>
<keyword evidence="3 4" id="KW-0998">Cell outer membrane</keyword>
<keyword evidence="8" id="KW-1185">Reference proteome</keyword>
<feature type="compositionally biased region" description="Basic and acidic residues" evidence="5">
    <location>
        <begin position="111"/>
        <end position="127"/>
    </location>
</feature>
<sequence>MQLRLIAPLVAAVMLSGCGVMNWLTPYKLDIPQGNEVTADLVGQLKPGMTRAQVRFLLGTPLLTDPFHANRWDYVYSDARGGTLETKKTFAVFFDGDSLTRWEGETLPEAVRAKDGKMLDTRPDADNKNLQSAVEPGSAGGPTQEVKPLLKD</sequence>
<dbReference type="Gene3D" id="3.30.1450.10">
    <property type="match status" value="1"/>
</dbReference>